<keyword evidence="2 3" id="KW-0560">Oxidoreductase</keyword>
<dbReference type="InterPro" id="IPR036291">
    <property type="entry name" value="NAD(P)-bd_dom_sf"/>
</dbReference>
<dbReference type="PROSITE" id="PS00061">
    <property type="entry name" value="ADH_SHORT"/>
    <property type="match status" value="1"/>
</dbReference>
<dbReference type="InterPro" id="IPR002347">
    <property type="entry name" value="SDR_fam"/>
</dbReference>
<evidence type="ECO:0000259" key="4">
    <source>
        <dbReference type="SMART" id="SM00822"/>
    </source>
</evidence>
<evidence type="ECO:0000256" key="2">
    <source>
        <dbReference type="ARBA" id="ARBA00023002"/>
    </source>
</evidence>
<comment type="function">
    <text evidence="3">Catalyzes the NADPH-dependent reduction of beta-ketoacyl-ACP substrates to beta-hydroxyacyl-ACP products, the first reductive step in the elongation cycle of fatty acid biosynthesis.</text>
</comment>
<keyword evidence="3" id="KW-0521">NADP</keyword>
<reference evidence="5 6" key="1">
    <citation type="submission" date="2013-08" db="EMBL/GenBank/DDBJ databases">
        <title>An opportunistic ruminal bacterium that causes liver abscesses in cattle.</title>
        <authorList>
            <person name="Benahmed F.H."/>
            <person name="Rasmussen M."/>
            <person name="Harbottle H."/>
            <person name="Soppet D."/>
            <person name="Nagaraja T.G."/>
            <person name="Davidson M."/>
        </authorList>
    </citation>
    <scope>NUCLEOTIDE SEQUENCE [LARGE SCALE GENOMIC DNA]</scope>
    <source>
        <strain evidence="5 6">B35</strain>
    </source>
</reference>
<feature type="domain" description="Ketoreductase" evidence="4">
    <location>
        <begin position="7"/>
        <end position="184"/>
    </location>
</feature>
<comment type="caution">
    <text evidence="5">The sequence shown here is derived from an EMBL/GenBank/DDBJ whole genome shotgun (WGS) entry which is preliminary data.</text>
</comment>
<dbReference type="NCBIfam" id="NF009466">
    <property type="entry name" value="PRK12826.1-2"/>
    <property type="match status" value="1"/>
</dbReference>
<dbReference type="PRINTS" id="PR00081">
    <property type="entry name" value="GDHRDH"/>
</dbReference>
<dbReference type="GO" id="GO:0048038">
    <property type="term" value="F:quinone binding"/>
    <property type="evidence" value="ECO:0007669"/>
    <property type="project" value="TreeGrafter"/>
</dbReference>
<evidence type="ECO:0000313" key="5">
    <source>
        <dbReference type="EMBL" id="KID49728.1"/>
    </source>
</evidence>
<comment type="pathway">
    <text evidence="3">Lipid metabolism; fatty acid biosynthesis.</text>
</comment>
<comment type="similarity">
    <text evidence="1 3">Belongs to the short-chain dehydrogenases/reductases (SDR) family.</text>
</comment>
<sequence length="241" mass="25950">MNRLEGKIALVTGSARGIGRATVELLAAHGAAMVISCDMVETSFEQENIRHEILNVTDREQIKELVSKIEKEYGKIDILVNNAGITKDNIFLRMSEEQWDAVINVNLKGVFNVTQAVAKGMLKKGSGSIITLSSVVGIYGNIGQTNYSATKGGVISMTKTWAKELTRKGAQIRANCVAPGFIETPMTEALSEEVRTQMANAVPLKRMGSVEDVAKAILFLASDESSYITGQVIEVSGGLVV</sequence>
<gene>
    <name evidence="5" type="ORF">C095_02845</name>
</gene>
<dbReference type="RefSeq" id="WP_005959272.1">
    <property type="nucleotide sequence ID" value="NZ_AOJP01000010.1"/>
</dbReference>
<proteinExistence type="inferred from homology"/>
<dbReference type="PANTHER" id="PTHR42760:SF83">
    <property type="entry name" value="(3R)-3-HYDROXYACYL-COA DEHYDROGENASE"/>
    <property type="match status" value="1"/>
</dbReference>
<dbReference type="NCBIfam" id="TIGR01830">
    <property type="entry name" value="3oxo_ACP_reduc"/>
    <property type="match status" value="1"/>
</dbReference>
<dbReference type="FunFam" id="3.40.50.720:FF:000173">
    <property type="entry name" value="3-oxoacyl-[acyl-carrier protein] reductase"/>
    <property type="match status" value="1"/>
</dbReference>
<dbReference type="OrthoDB" id="9803333at2"/>
<name>A0A017H3F6_9FUSO</name>
<dbReference type="PANTHER" id="PTHR42760">
    <property type="entry name" value="SHORT-CHAIN DEHYDROGENASES/REDUCTASES FAMILY MEMBER"/>
    <property type="match status" value="1"/>
</dbReference>
<dbReference type="InterPro" id="IPR011284">
    <property type="entry name" value="3oxo_ACP_reduc"/>
</dbReference>
<dbReference type="PRINTS" id="PR00080">
    <property type="entry name" value="SDRFAMILY"/>
</dbReference>
<dbReference type="GO" id="GO:0006633">
    <property type="term" value="P:fatty acid biosynthetic process"/>
    <property type="evidence" value="ECO:0007669"/>
    <property type="project" value="UniProtKB-UniPathway"/>
</dbReference>
<evidence type="ECO:0000313" key="6">
    <source>
        <dbReference type="Proteomes" id="UP000031184"/>
    </source>
</evidence>
<dbReference type="EC" id="1.1.1.100" evidence="3"/>
<comment type="catalytic activity">
    <reaction evidence="3">
        <text>a (3R)-hydroxyacyl-[ACP] + NADP(+) = a 3-oxoacyl-[ACP] + NADPH + H(+)</text>
        <dbReference type="Rhea" id="RHEA:17397"/>
        <dbReference type="Rhea" id="RHEA-COMP:9916"/>
        <dbReference type="Rhea" id="RHEA-COMP:9945"/>
        <dbReference type="ChEBI" id="CHEBI:15378"/>
        <dbReference type="ChEBI" id="CHEBI:57783"/>
        <dbReference type="ChEBI" id="CHEBI:58349"/>
        <dbReference type="ChEBI" id="CHEBI:78776"/>
        <dbReference type="ChEBI" id="CHEBI:78827"/>
        <dbReference type="EC" id="1.1.1.100"/>
    </reaction>
</comment>
<organism evidence="5 6">
    <name type="scientific">Fusobacterium necrophorum subsp. funduliforme B35</name>
    <dbReference type="NCBI Taxonomy" id="1226633"/>
    <lineage>
        <taxon>Bacteria</taxon>
        <taxon>Fusobacteriati</taxon>
        <taxon>Fusobacteriota</taxon>
        <taxon>Fusobacteriia</taxon>
        <taxon>Fusobacteriales</taxon>
        <taxon>Fusobacteriaceae</taxon>
        <taxon>Fusobacterium</taxon>
    </lineage>
</organism>
<dbReference type="Pfam" id="PF13561">
    <property type="entry name" value="adh_short_C2"/>
    <property type="match status" value="1"/>
</dbReference>
<evidence type="ECO:0000256" key="1">
    <source>
        <dbReference type="ARBA" id="ARBA00006484"/>
    </source>
</evidence>
<dbReference type="AlphaFoldDB" id="A0A017H3F6"/>
<protein>
    <recommendedName>
        <fullName evidence="3">3-oxoacyl-[acyl-carrier-protein] reductase</fullName>
        <ecNumber evidence="3">1.1.1.100</ecNumber>
    </recommendedName>
</protein>
<comment type="subunit">
    <text evidence="3">Homotetramer.</text>
</comment>
<dbReference type="UniPathway" id="UPA00094"/>
<accession>A0A017H3F6</accession>
<evidence type="ECO:0000256" key="3">
    <source>
        <dbReference type="RuleBase" id="RU366074"/>
    </source>
</evidence>
<dbReference type="GO" id="GO:0004316">
    <property type="term" value="F:3-oxoacyl-[acyl-carrier-protein] reductase (NADPH) activity"/>
    <property type="evidence" value="ECO:0007669"/>
    <property type="project" value="UniProtKB-UniRule"/>
</dbReference>
<dbReference type="SUPFAM" id="SSF51735">
    <property type="entry name" value="NAD(P)-binding Rossmann-fold domains"/>
    <property type="match status" value="1"/>
</dbReference>
<dbReference type="EMBL" id="AUZI01000011">
    <property type="protein sequence ID" value="KID49728.1"/>
    <property type="molecule type" value="Genomic_DNA"/>
</dbReference>
<dbReference type="PATRIC" id="fig|1226633.4.peg.564"/>
<dbReference type="InterPro" id="IPR020904">
    <property type="entry name" value="Sc_DH/Rdtase_CS"/>
</dbReference>
<keyword evidence="3" id="KW-0276">Fatty acid metabolism</keyword>
<dbReference type="CDD" id="cd05333">
    <property type="entry name" value="BKR_SDR_c"/>
    <property type="match status" value="1"/>
</dbReference>
<dbReference type="InterPro" id="IPR057326">
    <property type="entry name" value="KR_dom"/>
</dbReference>
<dbReference type="Proteomes" id="UP000031184">
    <property type="component" value="Unassembled WGS sequence"/>
</dbReference>
<dbReference type="Gene3D" id="3.40.50.720">
    <property type="entry name" value="NAD(P)-binding Rossmann-like Domain"/>
    <property type="match status" value="1"/>
</dbReference>
<keyword evidence="3" id="KW-0275">Fatty acid biosynthesis</keyword>
<dbReference type="GeneID" id="75075605"/>
<dbReference type="GO" id="GO:0051287">
    <property type="term" value="F:NAD binding"/>
    <property type="evidence" value="ECO:0007669"/>
    <property type="project" value="UniProtKB-UniRule"/>
</dbReference>
<keyword evidence="3" id="KW-0444">Lipid biosynthesis</keyword>
<keyword evidence="3" id="KW-0443">Lipid metabolism</keyword>
<dbReference type="SMART" id="SM00822">
    <property type="entry name" value="PKS_KR"/>
    <property type="match status" value="1"/>
</dbReference>